<accession>A0A0K1Q010</accession>
<feature type="domain" description="GST N-terminal" evidence="2">
    <location>
        <begin position="31"/>
        <end position="112"/>
    </location>
</feature>
<name>A0A0K1Q010_9BACT</name>
<dbReference type="GO" id="GO:0016740">
    <property type="term" value="F:transferase activity"/>
    <property type="evidence" value="ECO:0007669"/>
    <property type="project" value="UniProtKB-KW"/>
</dbReference>
<feature type="domain" description="GST C-terminal" evidence="3">
    <location>
        <begin position="118"/>
        <end position="236"/>
    </location>
</feature>
<protein>
    <submittedName>
        <fullName evidence="4">Glutathione S-transferase</fullName>
    </submittedName>
</protein>
<keyword evidence="5" id="KW-1185">Reference proteome</keyword>
<dbReference type="SFLD" id="SFLDG01150">
    <property type="entry name" value="Main.1:_Beta-like"/>
    <property type="match status" value="1"/>
</dbReference>
<evidence type="ECO:0000259" key="3">
    <source>
        <dbReference type="PROSITE" id="PS50405"/>
    </source>
</evidence>
<dbReference type="Pfam" id="PF00043">
    <property type="entry name" value="GST_C"/>
    <property type="match status" value="1"/>
</dbReference>
<dbReference type="CDD" id="cd03046">
    <property type="entry name" value="GST_N_GTT1_like"/>
    <property type="match status" value="1"/>
</dbReference>
<evidence type="ECO:0000256" key="1">
    <source>
        <dbReference type="RuleBase" id="RU003494"/>
    </source>
</evidence>
<organism evidence="4 5">
    <name type="scientific">Labilithrix luteola</name>
    <dbReference type="NCBI Taxonomy" id="1391654"/>
    <lineage>
        <taxon>Bacteria</taxon>
        <taxon>Pseudomonadati</taxon>
        <taxon>Myxococcota</taxon>
        <taxon>Polyangia</taxon>
        <taxon>Polyangiales</taxon>
        <taxon>Labilitrichaceae</taxon>
        <taxon>Labilithrix</taxon>
    </lineage>
</organism>
<dbReference type="STRING" id="1391654.AKJ09_05640"/>
<sequence>MLFVLAARRPPSVSRCFGKDVQFPRHARSRTMGLVFYYAPWCSAVTCHWALEELGVPYEKVKLNLAEKDTHKPAFLALNPNAKVPLLVHDGVPIFESIAILAHLGETFGVERNLFPAPGLLRAQALQWLAWANVSLGSAVRRYLDNTSEQIPAELRNPKAAAVHEKDVLALLGILDHHLAGRKWMVGDEFGLADVHLAGAIGWIRRLGFDVERFANITAWLAKACARPAFATVMAS</sequence>
<dbReference type="InterPro" id="IPR010987">
    <property type="entry name" value="Glutathione-S-Trfase_C-like"/>
</dbReference>
<dbReference type="KEGG" id="llu:AKJ09_05640"/>
<dbReference type="SUPFAM" id="SSF47616">
    <property type="entry name" value="GST C-terminal domain-like"/>
    <property type="match status" value="1"/>
</dbReference>
<dbReference type="InterPro" id="IPR036249">
    <property type="entry name" value="Thioredoxin-like_sf"/>
</dbReference>
<dbReference type="PROSITE" id="PS50404">
    <property type="entry name" value="GST_NTER"/>
    <property type="match status" value="1"/>
</dbReference>
<dbReference type="InterPro" id="IPR004046">
    <property type="entry name" value="GST_C"/>
</dbReference>
<dbReference type="PROSITE" id="PS50405">
    <property type="entry name" value="GST_CTER"/>
    <property type="match status" value="1"/>
</dbReference>
<dbReference type="SFLD" id="SFLDG00358">
    <property type="entry name" value="Main_(cytGST)"/>
    <property type="match status" value="1"/>
</dbReference>
<evidence type="ECO:0000313" key="4">
    <source>
        <dbReference type="EMBL" id="AKU98976.1"/>
    </source>
</evidence>
<proteinExistence type="inferred from homology"/>
<dbReference type="InterPro" id="IPR040079">
    <property type="entry name" value="Glutathione_S-Trfase"/>
</dbReference>
<keyword evidence="4" id="KW-0808">Transferase</keyword>
<dbReference type="InterPro" id="IPR036282">
    <property type="entry name" value="Glutathione-S-Trfase_C_sf"/>
</dbReference>
<dbReference type="Gene3D" id="3.40.30.10">
    <property type="entry name" value="Glutaredoxin"/>
    <property type="match status" value="1"/>
</dbReference>
<dbReference type="InterPro" id="IPR004045">
    <property type="entry name" value="Glutathione_S-Trfase_N"/>
</dbReference>
<dbReference type="Gene3D" id="1.20.1050.10">
    <property type="match status" value="1"/>
</dbReference>
<dbReference type="PANTHER" id="PTHR44051">
    <property type="entry name" value="GLUTATHIONE S-TRANSFERASE-RELATED"/>
    <property type="match status" value="1"/>
</dbReference>
<dbReference type="PANTHER" id="PTHR44051:SF8">
    <property type="entry name" value="GLUTATHIONE S-TRANSFERASE GSTA"/>
    <property type="match status" value="1"/>
</dbReference>
<dbReference type="Proteomes" id="UP000064967">
    <property type="component" value="Chromosome"/>
</dbReference>
<evidence type="ECO:0000259" key="2">
    <source>
        <dbReference type="PROSITE" id="PS50404"/>
    </source>
</evidence>
<reference evidence="4 5" key="1">
    <citation type="submission" date="2015-08" db="EMBL/GenBank/DDBJ databases">
        <authorList>
            <person name="Babu N.S."/>
            <person name="Beckwith C.J."/>
            <person name="Beseler K.G."/>
            <person name="Brison A."/>
            <person name="Carone J.V."/>
            <person name="Caskin T.P."/>
            <person name="Diamond M."/>
            <person name="Durham M.E."/>
            <person name="Foxe J.M."/>
            <person name="Go M."/>
            <person name="Henderson B.A."/>
            <person name="Jones I.B."/>
            <person name="McGettigan J.A."/>
            <person name="Micheletti S.J."/>
            <person name="Nasrallah M.E."/>
            <person name="Ortiz D."/>
            <person name="Piller C.R."/>
            <person name="Privatt S.R."/>
            <person name="Schneider S.L."/>
            <person name="Sharp S."/>
            <person name="Smith T.C."/>
            <person name="Stanton J.D."/>
            <person name="Ullery H.E."/>
            <person name="Wilson R.J."/>
            <person name="Serrano M.G."/>
            <person name="Buck G."/>
            <person name="Lee V."/>
            <person name="Wang Y."/>
            <person name="Carvalho R."/>
            <person name="Voegtly L."/>
            <person name="Shi R."/>
            <person name="Duckworth R."/>
            <person name="Johnson A."/>
            <person name="Loviza R."/>
            <person name="Walstead R."/>
            <person name="Shah Z."/>
            <person name="Kiflezghi M."/>
            <person name="Wade K."/>
            <person name="Ball S.L."/>
            <person name="Bradley K.W."/>
            <person name="Asai D.J."/>
            <person name="Bowman C.A."/>
            <person name="Russell D.A."/>
            <person name="Pope W.H."/>
            <person name="Jacobs-Sera D."/>
            <person name="Hendrix R.W."/>
            <person name="Hatfull G.F."/>
        </authorList>
    </citation>
    <scope>NUCLEOTIDE SEQUENCE [LARGE SCALE GENOMIC DNA]</scope>
    <source>
        <strain evidence="4 5">DSM 27648</strain>
    </source>
</reference>
<dbReference type="SUPFAM" id="SSF52833">
    <property type="entry name" value="Thioredoxin-like"/>
    <property type="match status" value="1"/>
</dbReference>
<dbReference type="Pfam" id="PF02798">
    <property type="entry name" value="GST_N"/>
    <property type="match status" value="1"/>
</dbReference>
<gene>
    <name evidence="4" type="ORF">AKJ09_05640</name>
</gene>
<dbReference type="PATRIC" id="fig|1391654.3.peg.5719"/>
<comment type="similarity">
    <text evidence="1">Belongs to the GST superfamily.</text>
</comment>
<dbReference type="SFLD" id="SFLDS00019">
    <property type="entry name" value="Glutathione_Transferase_(cytos"/>
    <property type="match status" value="1"/>
</dbReference>
<dbReference type="AlphaFoldDB" id="A0A0K1Q010"/>
<dbReference type="EMBL" id="CP012333">
    <property type="protein sequence ID" value="AKU98976.1"/>
    <property type="molecule type" value="Genomic_DNA"/>
</dbReference>
<evidence type="ECO:0000313" key="5">
    <source>
        <dbReference type="Proteomes" id="UP000064967"/>
    </source>
</evidence>